<comment type="caution">
    <text evidence="2">The sequence shown here is derived from an EMBL/GenBank/DDBJ whole genome shotgun (WGS) entry which is preliminary data.</text>
</comment>
<evidence type="ECO:0000256" key="1">
    <source>
        <dbReference type="SAM" id="MobiDB-lite"/>
    </source>
</evidence>
<protein>
    <submittedName>
        <fullName evidence="2">DUF563 domain containing protein</fullName>
    </submittedName>
</protein>
<dbReference type="OrthoDB" id="529273at2759"/>
<sequence>MFSRHWNHHHSADDEDKGKGYGNGEKTKPVRDKVLKQQQERMALSNFAVSMSSDRRWNNNQNKTRPSFRKPNKMVDSQSEYNTSTSNNGPDGIFNGFPIYRQDGSSNHQPIHSQLHCIGETWHPPHFWRRKITFQDTSWQHRSCHFQFFCYDVDEKEYVIYLSQKDQDDADFGLSHLDDHTGHWDVSQTYFRNMTKVTPNEEPAGRKKSHVADVHHPYGVSIGSINGKWAQMGIPRLKWFPKVIHGPVPVAKHKEHNNPYQVYTLPSSVVMIPFHSLSASNPGHLVWDDFLPLYTLLQIFGFTNDNPSNSSGEESGFDPLLMRFVLPPEPGSDEDRGLWAGCDWIEERSEQCQKMLHKFAPLMIREQAAWQTTTQRDPILELFDDNQNNDNKKKLVCAKNGLAGIGGLSDHGTDKGHGWEERDYTMTYNLGRGGQLWRFRNFMIRNIGLPNPEAEIGPEEPLLVLFSANSSEKKHRSKSFALEKRDLEQELWGRSKELRLPAVTVERYQFSEYTIKKQIEMVSKAAVFVTTCGGGAVTATFLPRGASLLVIFPENGGVENNKASGKPARLDWDYFNNLGYLRVSWVPQTPSIPRFPNNATSTMSDLIIHELQIVYEERLRRQK</sequence>
<name>A0A9K3PMN8_9STRA</name>
<reference evidence="2" key="2">
    <citation type="submission" date="2021-04" db="EMBL/GenBank/DDBJ databases">
        <authorList>
            <person name="Podell S."/>
        </authorList>
    </citation>
    <scope>NUCLEOTIDE SEQUENCE</scope>
    <source>
        <strain evidence="2">Hildebrandi</strain>
    </source>
</reference>
<evidence type="ECO:0000313" key="3">
    <source>
        <dbReference type="Proteomes" id="UP000693970"/>
    </source>
</evidence>
<dbReference type="AlphaFoldDB" id="A0A9K3PMN8"/>
<feature type="region of interest" description="Disordered" evidence="1">
    <location>
        <begin position="1"/>
        <end position="30"/>
    </location>
</feature>
<dbReference type="Proteomes" id="UP000693970">
    <property type="component" value="Unassembled WGS sequence"/>
</dbReference>
<gene>
    <name evidence="2" type="ORF">IV203_009085</name>
</gene>
<proteinExistence type="predicted"/>
<keyword evidence="3" id="KW-1185">Reference proteome</keyword>
<organism evidence="2 3">
    <name type="scientific">Nitzschia inconspicua</name>
    <dbReference type="NCBI Taxonomy" id="303405"/>
    <lineage>
        <taxon>Eukaryota</taxon>
        <taxon>Sar</taxon>
        <taxon>Stramenopiles</taxon>
        <taxon>Ochrophyta</taxon>
        <taxon>Bacillariophyta</taxon>
        <taxon>Bacillariophyceae</taxon>
        <taxon>Bacillariophycidae</taxon>
        <taxon>Bacillariales</taxon>
        <taxon>Bacillariaceae</taxon>
        <taxon>Nitzschia</taxon>
    </lineage>
</organism>
<accession>A0A9K3PMN8</accession>
<feature type="compositionally biased region" description="Basic and acidic residues" evidence="1">
    <location>
        <begin position="10"/>
        <end position="30"/>
    </location>
</feature>
<feature type="region of interest" description="Disordered" evidence="1">
    <location>
        <begin position="46"/>
        <end position="93"/>
    </location>
</feature>
<evidence type="ECO:0000313" key="2">
    <source>
        <dbReference type="EMBL" id="KAG7353037.1"/>
    </source>
</evidence>
<feature type="compositionally biased region" description="Polar residues" evidence="1">
    <location>
        <begin position="47"/>
        <end position="65"/>
    </location>
</feature>
<reference evidence="2" key="1">
    <citation type="journal article" date="2021" name="Sci. Rep.">
        <title>Diploid genomic architecture of Nitzschia inconspicua, an elite biomass production diatom.</title>
        <authorList>
            <person name="Oliver A."/>
            <person name="Podell S."/>
            <person name="Pinowska A."/>
            <person name="Traller J.C."/>
            <person name="Smith S.R."/>
            <person name="McClure R."/>
            <person name="Beliaev A."/>
            <person name="Bohutskyi P."/>
            <person name="Hill E.A."/>
            <person name="Rabines A."/>
            <person name="Zheng H."/>
            <person name="Allen L.Z."/>
            <person name="Kuo A."/>
            <person name="Grigoriev I.V."/>
            <person name="Allen A.E."/>
            <person name="Hazlebeck D."/>
            <person name="Allen E.E."/>
        </authorList>
    </citation>
    <scope>NUCLEOTIDE SEQUENCE</scope>
    <source>
        <strain evidence="2">Hildebrandi</strain>
    </source>
</reference>
<dbReference type="EMBL" id="JAGRRH010000017">
    <property type="protein sequence ID" value="KAG7353037.1"/>
    <property type="molecule type" value="Genomic_DNA"/>
</dbReference>
<feature type="compositionally biased region" description="Polar residues" evidence="1">
    <location>
        <begin position="75"/>
        <end position="89"/>
    </location>
</feature>